<geneLocation type="plasmid" evidence="2">
    <name>unnamed3</name>
</geneLocation>
<dbReference type="InterPro" id="IPR029032">
    <property type="entry name" value="AhpD-like"/>
</dbReference>
<protein>
    <submittedName>
        <fullName evidence="2">Carboxymuconolactone decarboxylase family protein</fullName>
    </submittedName>
</protein>
<dbReference type="RefSeq" id="WP_156537463.1">
    <property type="nucleotide sequence ID" value="NZ_JACXXJ020000004.1"/>
</dbReference>
<comment type="caution">
    <text evidence="2">The sequence shown here is derived from an EMBL/GenBank/DDBJ whole genome shotgun (WGS) entry which is preliminary data.</text>
</comment>
<gene>
    <name evidence="2" type="ORF">IEI95_010065</name>
</gene>
<reference evidence="2" key="1">
    <citation type="submission" date="2020-11" db="EMBL/GenBank/DDBJ databases">
        <title>Agrobacterium vitis strain K377 genome.</title>
        <authorList>
            <person name="Xi H."/>
        </authorList>
    </citation>
    <scope>NUCLEOTIDE SEQUENCE</scope>
    <source>
        <strain evidence="2">K377</strain>
        <plasmid evidence="2">unnamed3</plasmid>
    </source>
</reference>
<dbReference type="Proteomes" id="UP000655037">
    <property type="component" value="Unassembled WGS sequence"/>
</dbReference>
<dbReference type="GO" id="GO:0051920">
    <property type="term" value="F:peroxiredoxin activity"/>
    <property type="evidence" value="ECO:0007669"/>
    <property type="project" value="InterPro"/>
</dbReference>
<dbReference type="AlphaFoldDB" id="A0AAE2RA25"/>
<organism evidence="2 3">
    <name type="scientific">Agrobacterium vitis</name>
    <name type="common">Rhizobium vitis</name>
    <dbReference type="NCBI Taxonomy" id="373"/>
    <lineage>
        <taxon>Bacteria</taxon>
        <taxon>Pseudomonadati</taxon>
        <taxon>Pseudomonadota</taxon>
        <taxon>Alphaproteobacteria</taxon>
        <taxon>Hyphomicrobiales</taxon>
        <taxon>Rhizobiaceae</taxon>
        <taxon>Rhizobium/Agrobacterium group</taxon>
        <taxon>Agrobacterium</taxon>
    </lineage>
</organism>
<dbReference type="EMBL" id="JACXXJ020000004">
    <property type="protein sequence ID" value="MBF2714561.1"/>
    <property type="molecule type" value="Genomic_DNA"/>
</dbReference>
<evidence type="ECO:0000313" key="3">
    <source>
        <dbReference type="Proteomes" id="UP000655037"/>
    </source>
</evidence>
<accession>A0AAE2RA25</accession>
<dbReference type="Pfam" id="PF02627">
    <property type="entry name" value="CMD"/>
    <property type="match status" value="1"/>
</dbReference>
<dbReference type="PANTHER" id="PTHR34846">
    <property type="entry name" value="4-CARBOXYMUCONOLACTONE DECARBOXYLASE FAMILY PROTEIN (AFU_ORTHOLOGUE AFUA_6G11590)"/>
    <property type="match status" value="1"/>
</dbReference>
<dbReference type="SUPFAM" id="SSF69118">
    <property type="entry name" value="AhpD-like"/>
    <property type="match status" value="1"/>
</dbReference>
<proteinExistence type="predicted"/>
<keyword evidence="2" id="KW-0614">Plasmid</keyword>
<dbReference type="PANTHER" id="PTHR34846:SF11">
    <property type="entry name" value="4-CARBOXYMUCONOLACTONE DECARBOXYLASE FAMILY PROTEIN (AFU_ORTHOLOGUE AFUA_6G11590)"/>
    <property type="match status" value="1"/>
</dbReference>
<sequence length="182" mass="19953">MRLTDLQLEDMSPAQQIVAEEAKSGRRGHIPAPLRAWIHSPELGARAQRLGEFVRYNTELGADLSELAILVVARDWGAIFEWDAHKREALKAGIEPHVIEAIRTRAIPAFPSDKARIVYCYTKTLLETRFIPSPLHDEAVTALGQAGLAELVGVVGYYTFVAMTLNAFEIGVEEGSGDLGVS</sequence>
<evidence type="ECO:0000259" key="1">
    <source>
        <dbReference type="Pfam" id="PF02627"/>
    </source>
</evidence>
<name>A0AAE2RA25_AGRVI</name>
<dbReference type="InterPro" id="IPR003779">
    <property type="entry name" value="CMD-like"/>
</dbReference>
<dbReference type="Gene3D" id="1.20.1290.10">
    <property type="entry name" value="AhpD-like"/>
    <property type="match status" value="1"/>
</dbReference>
<feature type="domain" description="Carboxymuconolactone decarboxylase-like" evidence="1">
    <location>
        <begin position="41"/>
        <end position="109"/>
    </location>
</feature>
<evidence type="ECO:0000313" key="2">
    <source>
        <dbReference type="EMBL" id="MBF2714561.1"/>
    </source>
</evidence>